<dbReference type="InterPro" id="IPR029058">
    <property type="entry name" value="AB_hydrolase_fold"/>
</dbReference>
<keyword evidence="4" id="KW-1185">Reference proteome</keyword>
<sequence>MPSRLLFAVVLFCLNGPVVQAQDQRLKVPPAATVLSLSGLNFNLYNHMPGMFHGYFSKPPYRMVKVKYPASIAHNSIGKGVEALDAAVRSTPGQKIVIAHSQGAQVCSRWMREHADDPTAPGPGELMFILTGNPLRATGGYIIGRKEVGGTTGLPTPTGTRWKIIDFARRYDGWADWVQDENNKLAVKTANRGKQTFHLNYDDVDFFSPSNAVWTIGNTDFVLTFEEKLPIPTASRAEVEAAYTNRPKTIARQ</sequence>
<accession>A0ABW9ZQM0</accession>
<feature type="chain" id="PRO_5047268313" evidence="1">
    <location>
        <begin position="22"/>
        <end position="253"/>
    </location>
</feature>
<dbReference type="EMBL" id="JAACJS010000011">
    <property type="protein sequence ID" value="NCI49394.1"/>
    <property type="molecule type" value="Genomic_DNA"/>
</dbReference>
<evidence type="ECO:0000313" key="3">
    <source>
        <dbReference type="EMBL" id="NCI49394.1"/>
    </source>
</evidence>
<name>A0ABW9ZQM0_9BACT</name>
<feature type="signal peptide" evidence="1">
    <location>
        <begin position="1"/>
        <end position="21"/>
    </location>
</feature>
<dbReference type="Proteomes" id="UP000753802">
    <property type="component" value="Unassembled WGS sequence"/>
</dbReference>
<evidence type="ECO:0000259" key="2">
    <source>
        <dbReference type="Pfam" id="PF08237"/>
    </source>
</evidence>
<dbReference type="Pfam" id="PF08237">
    <property type="entry name" value="PE-PPE"/>
    <property type="match status" value="1"/>
</dbReference>
<dbReference type="InterPro" id="IPR013228">
    <property type="entry name" value="PE-PPE_C"/>
</dbReference>
<comment type="caution">
    <text evidence="3">The sequence shown here is derived from an EMBL/GenBank/DDBJ whole genome shotgun (WGS) entry which is preliminary data.</text>
</comment>
<feature type="domain" description="PE-PPE" evidence="2">
    <location>
        <begin position="67"/>
        <end position="230"/>
    </location>
</feature>
<evidence type="ECO:0000256" key="1">
    <source>
        <dbReference type="SAM" id="SignalP"/>
    </source>
</evidence>
<dbReference type="Gene3D" id="3.40.50.1820">
    <property type="entry name" value="alpha/beta hydrolase"/>
    <property type="match status" value="1"/>
</dbReference>
<proteinExistence type="predicted"/>
<keyword evidence="1" id="KW-0732">Signal</keyword>
<reference evidence="3 4" key="1">
    <citation type="submission" date="2020-01" db="EMBL/GenBank/DDBJ databases">
        <title>Genome analysis.</title>
        <authorList>
            <person name="Wu S."/>
            <person name="Wang G."/>
        </authorList>
    </citation>
    <scope>NUCLEOTIDE SEQUENCE [LARGE SCALE GENOMIC DNA]</scope>
    <source>
        <strain evidence="3 4">SYL130</strain>
    </source>
</reference>
<gene>
    <name evidence="3" type="ORF">GWC95_05635</name>
</gene>
<protein>
    <submittedName>
        <fullName evidence="3">PE-PPE domain-containing protein</fullName>
    </submittedName>
</protein>
<organism evidence="3 4">
    <name type="scientific">Sediminibacterium roseum</name>
    <dbReference type="NCBI Taxonomy" id="1978412"/>
    <lineage>
        <taxon>Bacteria</taxon>
        <taxon>Pseudomonadati</taxon>
        <taxon>Bacteroidota</taxon>
        <taxon>Chitinophagia</taxon>
        <taxon>Chitinophagales</taxon>
        <taxon>Chitinophagaceae</taxon>
        <taxon>Sediminibacterium</taxon>
    </lineage>
</organism>
<dbReference type="SUPFAM" id="SSF53474">
    <property type="entry name" value="alpha/beta-Hydrolases"/>
    <property type="match status" value="1"/>
</dbReference>
<dbReference type="RefSeq" id="WP_161817720.1">
    <property type="nucleotide sequence ID" value="NZ_JAACJS010000011.1"/>
</dbReference>
<evidence type="ECO:0000313" key="4">
    <source>
        <dbReference type="Proteomes" id="UP000753802"/>
    </source>
</evidence>